<accession>A0A1R0F7L3</accession>
<feature type="compositionally biased region" description="Low complexity" evidence="1">
    <location>
        <begin position="173"/>
        <end position="187"/>
    </location>
</feature>
<keyword evidence="5" id="KW-1185">Reference proteome</keyword>
<gene>
    <name evidence="4" type="ORF">PEB0149_003280</name>
</gene>
<dbReference type="RefSeq" id="WP_075870745.1">
    <property type="nucleotide sequence ID" value="NZ_CALYQA010000003.1"/>
</dbReference>
<dbReference type="AlphaFoldDB" id="A0A1R0F7L3"/>
<proteinExistence type="predicted"/>
<dbReference type="InterPro" id="IPR018637">
    <property type="entry name" value="DUF2059"/>
</dbReference>
<evidence type="ECO:0000256" key="1">
    <source>
        <dbReference type="SAM" id="MobiDB-lite"/>
    </source>
</evidence>
<dbReference type="GeneID" id="92992462"/>
<reference evidence="4 5" key="1">
    <citation type="submission" date="2016-12" db="EMBL/GenBank/DDBJ databases">
        <title>Comparative genomics of Bartonella apis.</title>
        <authorList>
            <person name="Engel P."/>
        </authorList>
    </citation>
    <scope>NUCLEOTIDE SEQUENCE [LARGE SCALE GENOMIC DNA]</scope>
    <source>
        <strain evidence="4 5">PEB0149</strain>
    </source>
</reference>
<dbReference type="OrthoDB" id="5510290at2"/>
<comment type="caution">
    <text evidence="4">The sequence shown here is derived from an EMBL/GenBank/DDBJ whole genome shotgun (WGS) entry which is preliminary data.</text>
</comment>
<feature type="chain" id="PRO_5011960627" description="DUF2059 domain-containing protein" evidence="2">
    <location>
        <begin position="30"/>
        <end position="193"/>
    </location>
</feature>
<evidence type="ECO:0000259" key="3">
    <source>
        <dbReference type="Pfam" id="PF09832"/>
    </source>
</evidence>
<feature type="signal peptide" evidence="2">
    <location>
        <begin position="1"/>
        <end position="29"/>
    </location>
</feature>
<feature type="domain" description="DUF2059" evidence="3">
    <location>
        <begin position="96"/>
        <end position="154"/>
    </location>
</feature>
<evidence type="ECO:0000256" key="2">
    <source>
        <dbReference type="SAM" id="SignalP"/>
    </source>
</evidence>
<feature type="region of interest" description="Disordered" evidence="1">
    <location>
        <begin position="163"/>
        <end position="193"/>
    </location>
</feature>
<name>A0A1R0F7L3_9HYPH</name>
<organism evidence="4 5">
    <name type="scientific">Bartonella apis</name>
    <dbReference type="NCBI Taxonomy" id="1686310"/>
    <lineage>
        <taxon>Bacteria</taxon>
        <taxon>Pseudomonadati</taxon>
        <taxon>Pseudomonadota</taxon>
        <taxon>Alphaproteobacteria</taxon>
        <taxon>Hyphomicrobiales</taxon>
        <taxon>Bartonellaceae</taxon>
        <taxon>Bartonella</taxon>
    </lineage>
</organism>
<keyword evidence="2" id="KW-0732">Signal</keyword>
<evidence type="ECO:0000313" key="5">
    <source>
        <dbReference type="Proteomes" id="UP000187344"/>
    </source>
</evidence>
<dbReference type="EMBL" id="LXYT01000003">
    <property type="protein sequence ID" value="OLY42912.1"/>
    <property type="molecule type" value="Genomic_DNA"/>
</dbReference>
<dbReference type="Pfam" id="PF09832">
    <property type="entry name" value="DUF2059"/>
    <property type="match status" value="1"/>
</dbReference>
<protein>
    <recommendedName>
        <fullName evidence="3">DUF2059 domain-containing protein</fullName>
    </recommendedName>
</protein>
<sequence length="193" mass="20656">MNTAFSIRRLAATLGTVAIFSMGVNMAYADDISDAQLQSAQKAIAAIHATDQFDEFLPSTARDLKDELMRKDPNLANVISDTVDEQAMALVKRRADLEKEAARAYAKHFSQAELDQITAFYSSETGKKLLTEGPVAARDILSAYDVWRQGVAQDLATNVGKAMAQKVGPQKHAAPAAPAAPSSAKPKAPVPAQ</sequence>
<evidence type="ECO:0000313" key="4">
    <source>
        <dbReference type="EMBL" id="OLY42912.1"/>
    </source>
</evidence>
<dbReference type="Proteomes" id="UP000187344">
    <property type="component" value="Unassembled WGS sequence"/>
</dbReference>